<reference evidence="2" key="1">
    <citation type="submission" date="2015-07" db="EMBL/GenBank/DDBJ databases">
        <title>MeaNS - Measles Nucleotide Surveillance Program.</title>
        <authorList>
            <person name="Tran T."/>
            <person name="Druce J."/>
        </authorList>
    </citation>
    <scope>NUCLEOTIDE SEQUENCE</scope>
    <source>
        <strain evidence="2">UCB-OBI-ISO-001</strain>
        <tissue evidence="2">Gonad</tissue>
    </source>
</reference>
<keyword evidence="1" id="KW-0472">Membrane</keyword>
<protein>
    <submittedName>
        <fullName evidence="2">Uncharacterized protein</fullName>
    </submittedName>
</protein>
<name>A0A0L8FZG7_OCTBM</name>
<feature type="transmembrane region" description="Helical" evidence="1">
    <location>
        <begin position="96"/>
        <end position="118"/>
    </location>
</feature>
<organism evidence="2">
    <name type="scientific">Octopus bimaculoides</name>
    <name type="common">California two-spotted octopus</name>
    <dbReference type="NCBI Taxonomy" id="37653"/>
    <lineage>
        <taxon>Eukaryota</taxon>
        <taxon>Metazoa</taxon>
        <taxon>Spiralia</taxon>
        <taxon>Lophotrochozoa</taxon>
        <taxon>Mollusca</taxon>
        <taxon>Cephalopoda</taxon>
        <taxon>Coleoidea</taxon>
        <taxon>Octopodiformes</taxon>
        <taxon>Octopoda</taxon>
        <taxon>Incirrata</taxon>
        <taxon>Octopodidae</taxon>
        <taxon>Octopus</taxon>
    </lineage>
</organism>
<dbReference type="EMBL" id="KQ425075">
    <property type="protein sequence ID" value="KOF69989.1"/>
    <property type="molecule type" value="Genomic_DNA"/>
</dbReference>
<proteinExistence type="predicted"/>
<evidence type="ECO:0000313" key="2">
    <source>
        <dbReference type="EMBL" id="KOF69989.1"/>
    </source>
</evidence>
<evidence type="ECO:0000256" key="1">
    <source>
        <dbReference type="SAM" id="Phobius"/>
    </source>
</evidence>
<keyword evidence="1" id="KW-0812">Transmembrane</keyword>
<accession>A0A0L8FZG7</accession>
<dbReference type="AlphaFoldDB" id="A0A0L8FZG7"/>
<sequence>MSSTLAGFELGKFLSELIKYPSCPVLLLSFPDIISLFTTITTKYHSYNFTASDDRGWFIIGDRQTDRQRSFTFIGIFITFSDPVYLQKDTKQQSKVYIFIYIYIYIYIFLNRYGYFFVLL</sequence>
<keyword evidence="1" id="KW-1133">Transmembrane helix</keyword>
<gene>
    <name evidence="2" type="ORF">OCBIM_22003720mg</name>
</gene>